<dbReference type="RefSeq" id="WP_067852313.1">
    <property type="nucleotide sequence ID" value="NZ_LGTW01000015.1"/>
</dbReference>
<keyword evidence="4 7" id="KW-0418">Kinase</keyword>
<reference evidence="7 8" key="1">
    <citation type="submission" date="2015-07" db="EMBL/GenBank/DDBJ databases">
        <title>A draft genome sequence of Mycobacterium wolinskyi.</title>
        <authorList>
            <person name="de Man T.J."/>
            <person name="Perry K.A."/>
            <person name="Coulliette A.D."/>
            <person name="Jensen B."/>
            <person name="Toney N.C."/>
            <person name="Limbago B.M."/>
            <person name="Noble-Wang J."/>
        </authorList>
    </citation>
    <scope>NUCLEOTIDE SEQUENCE [LARGE SCALE GENOMIC DNA]</scope>
    <source>
        <strain evidence="7 8">CDC_01</strain>
    </source>
</reference>
<keyword evidence="8" id="KW-1185">Reference proteome</keyword>
<keyword evidence="2" id="KW-0859">Xylose metabolism</keyword>
<dbReference type="GO" id="GO:0042732">
    <property type="term" value="P:D-xylose metabolic process"/>
    <property type="evidence" value="ECO:0007669"/>
    <property type="project" value="UniProtKB-KW"/>
</dbReference>
<dbReference type="Gene3D" id="3.30.420.40">
    <property type="match status" value="2"/>
</dbReference>
<accession>A0A132PI78</accession>
<gene>
    <name evidence="7" type="ORF">AFM11_21375</name>
</gene>
<name>A0A132PI78_9MYCO</name>
<dbReference type="Proteomes" id="UP000070612">
    <property type="component" value="Unassembled WGS sequence"/>
</dbReference>
<feature type="domain" description="Carbohydrate kinase FGGY C-terminal" evidence="6">
    <location>
        <begin position="323"/>
        <end position="438"/>
    </location>
</feature>
<protein>
    <submittedName>
        <fullName evidence="7">Xylulose kinase</fullName>
    </submittedName>
</protein>
<dbReference type="InterPro" id="IPR018485">
    <property type="entry name" value="FGGY_C"/>
</dbReference>
<dbReference type="AlphaFoldDB" id="A0A132PI78"/>
<organism evidence="7 8">
    <name type="scientific">Mycolicibacterium wolinskyi</name>
    <dbReference type="NCBI Taxonomy" id="59750"/>
    <lineage>
        <taxon>Bacteria</taxon>
        <taxon>Bacillati</taxon>
        <taxon>Actinomycetota</taxon>
        <taxon>Actinomycetes</taxon>
        <taxon>Mycobacteriales</taxon>
        <taxon>Mycobacteriaceae</taxon>
        <taxon>Mycolicibacterium</taxon>
    </lineage>
</organism>
<dbReference type="InterPro" id="IPR043129">
    <property type="entry name" value="ATPase_NBD"/>
</dbReference>
<evidence type="ECO:0000313" key="7">
    <source>
        <dbReference type="EMBL" id="KWX22068.1"/>
    </source>
</evidence>
<dbReference type="STRING" id="59750.AWC31_04190"/>
<evidence type="ECO:0000256" key="1">
    <source>
        <dbReference type="ARBA" id="ARBA00009156"/>
    </source>
</evidence>
<dbReference type="PATRIC" id="fig|59750.3.peg.1622"/>
<dbReference type="PANTHER" id="PTHR43095:SF5">
    <property type="entry name" value="XYLULOSE KINASE"/>
    <property type="match status" value="1"/>
</dbReference>
<dbReference type="GO" id="GO:0016301">
    <property type="term" value="F:kinase activity"/>
    <property type="evidence" value="ECO:0007669"/>
    <property type="project" value="UniProtKB-KW"/>
</dbReference>
<evidence type="ECO:0000313" key="8">
    <source>
        <dbReference type="Proteomes" id="UP000070612"/>
    </source>
</evidence>
<evidence type="ECO:0000256" key="2">
    <source>
        <dbReference type="ARBA" id="ARBA00022629"/>
    </source>
</evidence>
<dbReference type="PIRSF" id="PIRSF000538">
    <property type="entry name" value="GlpK"/>
    <property type="match status" value="1"/>
</dbReference>
<keyword evidence="3" id="KW-0808">Transferase</keyword>
<evidence type="ECO:0000256" key="4">
    <source>
        <dbReference type="ARBA" id="ARBA00022777"/>
    </source>
</evidence>
<proteinExistence type="inferred from homology"/>
<comment type="caution">
    <text evidence="7">The sequence shown here is derived from an EMBL/GenBank/DDBJ whole genome shotgun (WGS) entry which is preliminary data.</text>
</comment>
<dbReference type="PANTHER" id="PTHR43095">
    <property type="entry name" value="SUGAR KINASE"/>
    <property type="match status" value="1"/>
</dbReference>
<dbReference type="InterPro" id="IPR000577">
    <property type="entry name" value="Carb_kinase_FGGY"/>
</dbReference>
<keyword evidence="2" id="KW-0119">Carbohydrate metabolism</keyword>
<dbReference type="Pfam" id="PF00370">
    <property type="entry name" value="FGGY_N"/>
    <property type="match status" value="1"/>
</dbReference>
<evidence type="ECO:0000256" key="3">
    <source>
        <dbReference type="ARBA" id="ARBA00022679"/>
    </source>
</evidence>
<dbReference type="Pfam" id="PF02782">
    <property type="entry name" value="FGGY_C"/>
    <property type="match status" value="1"/>
</dbReference>
<feature type="domain" description="Carbohydrate kinase FGGY N-terminal" evidence="5">
    <location>
        <begin position="3"/>
        <end position="244"/>
    </location>
</feature>
<dbReference type="InterPro" id="IPR018484">
    <property type="entry name" value="FGGY_N"/>
</dbReference>
<evidence type="ECO:0000259" key="5">
    <source>
        <dbReference type="Pfam" id="PF00370"/>
    </source>
</evidence>
<evidence type="ECO:0000259" key="6">
    <source>
        <dbReference type="Pfam" id="PF02782"/>
    </source>
</evidence>
<comment type="similarity">
    <text evidence="1">Belongs to the FGGY kinase family.</text>
</comment>
<dbReference type="InterPro" id="IPR050406">
    <property type="entry name" value="FGGY_Carb_Kinase"/>
</dbReference>
<sequence>MAYLGIDVGTSATKAVVIDSDGTVLARSRVPHPSARGCGPGRADPAAWRSSVIATVGTVVETLGTNAPAVTGVGLDTHCPTALLLDASGRPLTSGVTWDHPGLAGPTADLINALSPDEIRLVGNHLMPATAMGAAYRLLQSIESEALSAATTFGLAGTWLGQWLTGQRAIDPTQASYTALMSSTDGSCRWLTDVLTRFGVPPHQLPPIRPSLSVLGLLTRDAAEILGLPQGIPVLVGSGDTPAASYALGAAPGGRPLFIMGTTHVVSNALAEPDPRALALQRSDVRTGQWLINGVINGGDALADGAARLGFGTGDAAVARLVTAAFEAGPADPGSPVFIPHTRPERGPLWFDEPRTALVGLDAQTPAPVAARGVVEGVLFADRMIIESCVGADQRTLYVSGAFGDEPALPQLLADVLDRDILVVDESHLPALGAAAMCGEVLDGRVMMPPQTRRVSPRAEWREAVAERWDHYRDVWCTVTGVAPLDTLDEAKTRNLC</sequence>
<dbReference type="EMBL" id="LGTW01000015">
    <property type="protein sequence ID" value="KWX22068.1"/>
    <property type="molecule type" value="Genomic_DNA"/>
</dbReference>
<dbReference type="SUPFAM" id="SSF53067">
    <property type="entry name" value="Actin-like ATPase domain"/>
    <property type="match status" value="2"/>
</dbReference>